<keyword evidence="2" id="KW-0472">Membrane</keyword>
<feature type="compositionally biased region" description="Basic and acidic residues" evidence="1">
    <location>
        <begin position="112"/>
        <end position="137"/>
    </location>
</feature>
<name>A0A5B8ISL9_9RHOB</name>
<keyword evidence="5" id="KW-1185">Reference proteome</keyword>
<protein>
    <recommendedName>
        <fullName evidence="3">Zinc finger/thioredoxin putative domain-containing protein</fullName>
    </recommendedName>
</protein>
<proteinExistence type="predicted"/>
<gene>
    <name evidence="4" type="ORF">FPZ52_02475</name>
</gene>
<feature type="region of interest" description="Disordered" evidence="1">
    <location>
        <begin position="84"/>
        <end position="151"/>
    </location>
</feature>
<dbReference type="Pfam" id="PF13717">
    <property type="entry name" value="Zn_ribbon_4"/>
    <property type="match status" value="1"/>
</dbReference>
<evidence type="ECO:0000256" key="2">
    <source>
        <dbReference type="SAM" id="Phobius"/>
    </source>
</evidence>
<keyword evidence="2" id="KW-1133">Transmembrane helix</keyword>
<dbReference type="NCBIfam" id="TIGR02098">
    <property type="entry name" value="MJ0042_CXXC"/>
    <property type="match status" value="1"/>
</dbReference>
<dbReference type="AlphaFoldDB" id="A0A5B8ISL9"/>
<feature type="region of interest" description="Disordered" evidence="1">
    <location>
        <begin position="47"/>
        <end position="70"/>
    </location>
</feature>
<dbReference type="InterPro" id="IPR011723">
    <property type="entry name" value="Znf/thioredoxin_put"/>
</dbReference>
<feature type="transmembrane region" description="Helical" evidence="2">
    <location>
        <begin position="193"/>
        <end position="216"/>
    </location>
</feature>
<dbReference type="RefSeq" id="WP_146363373.1">
    <property type="nucleotide sequence ID" value="NZ_CP042261.1"/>
</dbReference>
<evidence type="ECO:0000259" key="3">
    <source>
        <dbReference type="Pfam" id="PF13717"/>
    </source>
</evidence>
<dbReference type="Proteomes" id="UP000318483">
    <property type="component" value="Chromosome"/>
</dbReference>
<keyword evidence="2" id="KW-0812">Transmembrane</keyword>
<dbReference type="EMBL" id="CP042261">
    <property type="protein sequence ID" value="QDY68594.1"/>
    <property type="molecule type" value="Genomic_DNA"/>
</dbReference>
<feature type="domain" description="Zinc finger/thioredoxin putative" evidence="3">
    <location>
        <begin position="6"/>
        <end position="39"/>
    </location>
</feature>
<evidence type="ECO:0000313" key="5">
    <source>
        <dbReference type="Proteomes" id="UP000318483"/>
    </source>
</evidence>
<sequence>MTDTIRIICPQCEAAYDIPAAAISGRGREVQCSACAHSWYQLTHAVVPPRSTPPPPVDTPQMQESTHVQREVDPEVLEVLREEAAREAQARKSSPPAPLETQPDLGLVIPPRPKESVRDRLERLKAAERARDSREWNTGEESDPGSVIEAPERPIEPVTPRLHRRSDPGLPVAVSKQELAIIRERKERRDFRIGFAIPVLACLIALALYLGAPLIAGHAPQADPFLSVISEHGETLQSAISEHARKALASFEQVQSRLIGADG</sequence>
<dbReference type="OrthoDB" id="7159357at2"/>
<evidence type="ECO:0000256" key="1">
    <source>
        <dbReference type="SAM" id="MobiDB-lite"/>
    </source>
</evidence>
<dbReference type="KEGG" id="lit:FPZ52_02475"/>
<reference evidence="4 5" key="1">
    <citation type="submission" date="2019-07" db="EMBL/GenBank/DDBJ databases">
        <title>Litoreibacter alkalisoli sp. nov., isolated from saline-alkaline soil.</title>
        <authorList>
            <person name="Wang S."/>
            <person name="Xu L."/>
            <person name="Xing Y.-T."/>
            <person name="Sun J.-Q."/>
        </authorList>
    </citation>
    <scope>NUCLEOTIDE SEQUENCE [LARGE SCALE GENOMIC DNA]</scope>
    <source>
        <strain evidence="4 5">LN3S51</strain>
    </source>
</reference>
<evidence type="ECO:0000313" key="4">
    <source>
        <dbReference type="EMBL" id="QDY68594.1"/>
    </source>
</evidence>
<accession>A0A5B8ISL9</accession>
<organism evidence="4 5">
    <name type="scientific">Qingshengfaniella alkalisoli</name>
    <dbReference type="NCBI Taxonomy" id="2599296"/>
    <lineage>
        <taxon>Bacteria</taxon>
        <taxon>Pseudomonadati</taxon>
        <taxon>Pseudomonadota</taxon>
        <taxon>Alphaproteobacteria</taxon>
        <taxon>Rhodobacterales</taxon>
        <taxon>Paracoccaceae</taxon>
        <taxon>Qingshengfaniella</taxon>
    </lineage>
</organism>